<evidence type="ECO:0000313" key="2">
    <source>
        <dbReference type="Proteomes" id="UP000824533"/>
    </source>
</evidence>
<dbReference type="Proteomes" id="UP000824533">
    <property type="component" value="Linkage Group LG25"/>
</dbReference>
<comment type="caution">
    <text evidence="1">The sequence shown here is derived from an EMBL/GenBank/DDBJ whole genome shotgun (WGS) entry which is preliminary data.</text>
</comment>
<organism evidence="1 2">
    <name type="scientific">Dendrolimus kikuchii</name>
    <dbReference type="NCBI Taxonomy" id="765133"/>
    <lineage>
        <taxon>Eukaryota</taxon>
        <taxon>Metazoa</taxon>
        <taxon>Ecdysozoa</taxon>
        <taxon>Arthropoda</taxon>
        <taxon>Hexapoda</taxon>
        <taxon>Insecta</taxon>
        <taxon>Pterygota</taxon>
        <taxon>Neoptera</taxon>
        <taxon>Endopterygota</taxon>
        <taxon>Lepidoptera</taxon>
        <taxon>Glossata</taxon>
        <taxon>Ditrysia</taxon>
        <taxon>Bombycoidea</taxon>
        <taxon>Lasiocampidae</taxon>
        <taxon>Dendrolimus</taxon>
    </lineage>
</organism>
<keyword evidence="2" id="KW-1185">Reference proteome</keyword>
<dbReference type="EMBL" id="CM034411">
    <property type="protein sequence ID" value="KAJ0171221.1"/>
    <property type="molecule type" value="Genomic_DNA"/>
</dbReference>
<reference evidence="1 2" key="1">
    <citation type="journal article" date="2021" name="Front. Genet.">
        <title>Chromosome-Level Genome Assembly Reveals Significant Gene Expansion in the Toll and IMD Signaling Pathways of Dendrolimus kikuchii.</title>
        <authorList>
            <person name="Zhou J."/>
            <person name="Wu P."/>
            <person name="Xiong Z."/>
            <person name="Liu N."/>
            <person name="Zhao N."/>
            <person name="Ji M."/>
            <person name="Qiu Y."/>
            <person name="Yang B."/>
        </authorList>
    </citation>
    <scope>NUCLEOTIDE SEQUENCE [LARGE SCALE GENOMIC DNA]</scope>
    <source>
        <strain evidence="1">Ann1</strain>
    </source>
</reference>
<sequence>MKSRLCCSSEEVNTDIFSENNKLYPKMTYLPLKISKDDGLSHKLCDKCKCKVLDYHIFCLLILEAQNTLQTLMQEAVSAERQISAAEGSDPLMVINKIEIIDEPVTEDEPEIFLESVPQTCDLKMEYNPLDDFSPKQDNVCPSGKTTEMLNSKVIQAPAKHSQVRSMTPTGPSIKKKKINDSNTDDEGIHTLSNDTPLLRSLLEGKCRQEFKPIGRPTRRKPRKLRDEPNKSNQKVHKKKAKLQSARTTSSERDTEEDEEETAEQEGSTYECCVCLAKADTKKDLLQHYREHLNVSKAPAEPNVPPFPEEDPEENRAKCSRCRQVLLSE</sequence>
<name>A0ACC1CI21_9NEOP</name>
<protein>
    <submittedName>
        <fullName evidence="1">Uncharacterized protein</fullName>
    </submittedName>
</protein>
<evidence type="ECO:0000313" key="1">
    <source>
        <dbReference type="EMBL" id="KAJ0171221.1"/>
    </source>
</evidence>
<gene>
    <name evidence="1" type="ORF">K1T71_013420</name>
</gene>
<proteinExistence type="predicted"/>
<accession>A0ACC1CI21</accession>